<evidence type="ECO:0000256" key="7">
    <source>
        <dbReference type="ARBA" id="ARBA00033194"/>
    </source>
</evidence>
<dbReference type="PROSITE" id="PS00109">
    <property type="entry name" value="PROTEIN_KINASE_TYR"/>
    <property type="match status" value="1"/>
</dbReference>
<dbReference type="GO" id="GO:0005524">
    <property type="term" value="F:ATP binding"/>
    <property type="evidence" value="ECO:0007669"/>
    <property type="project" value="InterPro"/>
</dbReference>
<sequence length="449" mass="52110">MGYFDNCRPDQRFTIRHKFFDNCVVNDWDQRRVVTVHTAWAEQDEDFIFDALARHIDTIPADNVLVEVSREGDLLSCSSDVEDDRTMIPFYPATREFPPELQRINRSDLTEVDRLGIQADLATYDTQSCPGQVKHVAFKYYLNEPQVAIFWHEINCVLRIPKHPNIVPFDSLVVDTIDGEDRVVGFTTPFIDGGTVEDNTDRAFKLKYLKQLLDVIDYLNLKLGIVHGDICPWNLLINPDTDNLQIFDFNMAAKLGWEGDTSDEGQGAFAFDENRNDVKCAVFTLYEVITRDLRFREEYYPHELDVSMVLGLDDWEKHPDVRLDANVAEYRQLLQSWLEERRETDKHIVHFSQLPDALDWPPLPEFPAVHKVDDYVERRPAHMRQEMIMRGADFLRWQRPASKELPLPWGRRLLATGEVVEDETAVEHDIEDDGDVPGDEDVLAQEEDE</sequence>
<evidence type="ECO:0000313" key="13">
    <source>
        <dbReference type="Proteomes" id="UP000078576"/>
    </source>
</evidence>
<evidence type="ECO:0000256" key="6">
    <source>
        <dbReference type="ARBA" id="ARBA00030980"/>
    </source>
</evidence>
<evidence type="ECO:0000256" key="8">
    <source>
        <dbReference type="ARBA" id="ARBA00047899"/>
    </source>
</evidence>
<dbReference type="PROSITE" id="PS50011">
    <property type="entry name" value="PROTEIN_KINASE_DOM"/>
    <property type="match status" value="1"/>
</dbReference>
<dbReference type="Pfam" id="PF00069">
    <property type="entry name" value="Pkinase"/>
    <property type="match status" value="1"/>
</dbReference>
<name>A0A194ULS5_CYTMA</name>
<evidence type="ECO:0000256" key="3">
    <source>
        <dbReference type="ARBA" id="ARBA00012513"/>
    </source>
</evidence>
<feature type="domain" description="Protein kinase" evidence="11">
    <location>
        <begin position="109"/>
        <end position="414"/>
    </location>
</feature>
<dbReference type="SMART" id="SM00220">
    <property type="entry name" value="S_TKc"/>
    <property type="match status" value="1"/>
</dbReference>
<keyword evidence="12" id="KW-0418">Kinase</keyword>
<dbReference type="AlphaFoldDB" id="A0A194ULS5"/>
<evidence type="ECO:0000256" key="1">
    <source>
        <dbReference type="ARBA" id="ARBA00003747"/>
    </source>
</evidence>
<dbReference type="EC" id="2.7.11.1" evidence="3"/>
<reference evidence="13" key="1">
    <citation type="submission" date="2014-12" db="EMBL/GenBank/DDBJ databases">
        <title>Genome Sequence of Valsa Canker Pathogens Uncovers a Specific Adaption of Colonization on Woody Bark.</title>
        <authorList>
            <person name="Yin Z."/>
            <person name="Liu H."/>
            <person name="Gao X."/>
            <person name="Li Z."/>
            <person name="Song N."/>
            <person name="Ke X."/>
            <person name="Dai Q."/>
            <person name="Wu Y."/>
            <person name="Sun Y."/>
            <person name="Xu J.-R."/>
            <person name="Kang Z.K."/>
            <person name="Wang L."/>
            <person name="Huang L."/>
        </authorList>
    </citation>
    <scope>NUCLEOTIDE SEQUENCE [LARGE SCALE GENOMIC DNA]</scope>
    <source>
        <strain evidence="13">SXYL134</strain>
    </source>
</reference>
<evidence type="ECO:0000256" key="5">
    <source>
        <dbReference type="ARBA" id="ARBA00019973"/>
    </source>
</evidence>
<evidence type="ECO:0000256" key="10">
    <source>
        <dbReference type="SAM" id="MobiDB-lite"/>
    </source>
</evidence>
<evidence type="ECO:0000256" key="4">
    <source>
        <dbReference type="ARBA" id="ARBA00013948"/>
    </source>
</evidence>
<dbReference type="InterPro" id="IPR011009">
    <property type="entry name" value="Kinase-like_dom_sf"/>
</dbReference>
<evidence type="ECO:0000259" key="11">
    <source>
        <dbReference type="PROSITE" id="PS50011"/>
    </source>
</evidence>
<dbReference type="Gene3D" id="1.10.510.10">
    <property type="entry name" value="Transferase(Phosphotransferase) domain 1"/>
    <property type="match status" value="1"/>
</dbReference>
<keyword evidence="13" id="KW-1185">Reference proteome</keyword>
<comment type="function">
    <text evidence="1">Component of the EKC/KEOPS complex that is required for the formation of a threonylcarbamoyl group on adenosine at position 37 (t(6)A37) in tRNAs that read codons beginning with adenine. The complex is probably involved in the transfer of the threonylcarbamoyl moiety of threonylcarbamoyl-AMP (TC-AMP) to the N6 group of A37. BUD32 has ATPase activity in the context of the EKC/KEOPS complex and likely plays a supporting role to the catalytic subunit KAE1. The EKC/KEOPS complex also promotes both telomere uncapping and telomere elongation. The complex is required for efficient recruitment of transcriptional coactivators.</text>
</comment>
<evidence type="ECO:0000256" key="2">
    <source>
        <dbReference type="ARBA" id="ARBA00011534"/>
    </source>
</evidence>
<feature type="region of interest" description="Disordered" evidence="10">
    <location>
        <begin position="420"/>
        <end position="449"/>
    </location>
</feature>
<keyword evidence="12" id="KW-0808">Transferase</keyword>
<organism evidence="12 13">
    <name type="scientific">Cytospora mali</name>
    <name type="common">Apple Valsa canker fungus</name>
    <name type="synonym">Valsa mali</name>
    <dbReference type="NCBI Taxonomy" id="578113"/>
    <lineage>
        <taxon>Eukaryota</taxon>
        <taxon>Fungi</taxon>
        <taxon>Dikarya</taxon>
        <taxon>Ascomycota</taxon>
        <taxon>Pezizomycotina</taxon>
        <taxon>Sordariomycetes</taxon>
        <taxon>Sordariomycetidae</taxon>
        <taxon>Diaporthales</taxon>
        <taxon>Cytosporaceae</taxon>
        <taxon>Cytospora</taxon>
    </lineage>
</organism>
<dbReference type="Proteomes" id="UP000078576">
    <property type="component" value="Unassembled WGS sequence"/>
</dbReference>
<dbReference type="InterPro" id="IPR000719">
    <property type="entry name" value="Prot_kinase_dom"/>
</dbReference>
<comment type="catalytic activity">
    <reaction evidence="8">
        <text>L-threonyl-[protein] + ATP = O-phospho-L-threonyl-[protein] + ADP + H(+)</text>
        <dbReference type="Rhea" id="RHEA:46608"/>
        <dbReference type="Rhea" id="RHEA-COMP:11060"/>
        <dbReference type="Rhea" id="RHEA-COMP:11605"/>
        <dbReference type="ChEBI" id="CHEBI:15378"/>
        <dbReference type="ChEBI" id="CHEBI:30013"/>
        <dbReference type="ChEBI" id="CHEBI:30616"/>
        <dbReference type="ChEBI" id="CHEBI:61977"/>
        <dbReference type="ChEBI" id="CHEBI:456216"/>
        <dbReference type="EC" id="2.7.11.1"/>
    </reaction>
</comment>
<dbReference type="OrthoDB" id="4062651at2759"/>
<proteinExistence type="predicted"/>
<dbReference type="SUPFAM" id="SSF56112">
    <property type="entry name" value="Protein kinase-like (PK-like)"/>
    <property type="match status" value="1"/>
</dbReference>
<evidence type="ECO:0000256" key="9">
    <source>
        <dbReference type="ARBA" id="ARBA00048679"/>
    </source>
</evidence>
<dbReference type="InterPro" id="IPR008266">
    <property type="entry name" value="Tyr_kinase_AS"/>
</dbReference>
<comment type="subunit">
    <text evidence="2">Component of the EKC/KEOPS complex composed of at least BUD32, CGI121, GON7, KAE1 and PCC1; the whole complex dimerizes.</text>
</comment>
<comment type="catalytic activity">
    <reaction evidence="9">
        <text>L-seryl-[protein] + ATP = O-phospho-L-seryl-[protein] + ADP + H(+)</text>
        <dbReference type="Rhea" id="RHEA:17989"/>
        <dbReference type="Rhea" id="RHEA-COMP:9863"/>
        <dbReference type="Rhea" id="RHEA-COMP:11604"/>
        <dbReference type="ChEBI" id="CHEBI:15378"/>
        <dbReference type="ChEBI" id="CHEBI:29999"/>
        <dbReference type="ChEBI" id="CHEBI:30616"/>
        <dbReference type="ChEBI" id="CHEBI:83421"/>
        <dbReference type="ChEBI" id="CHEBI:456216"/>
        <dbReference type="EC" id="2.7.11.1"/>
    </reaction>
</comment>
<gene>
    <name evidence="12" type="ORF">VP1G_00294</name>
</gene>
<dbReference type="EMBL" id="KN714666">
    <property type="protein sequence ID" value="KUI52608.1"/>
    <property type="molecule type" value="Genomic_DNA"/>
</dbReference>
<accession>A0A194ULS5</accession>
<dbReference type="STRING" id="694573.A0A194ULS5"/>
<dbReference type="GO" id="GO:0004674">
    <property type="term" value="F:protein serine/threonine kinase activity"/>
    <property type="evidence" value="ECO:0007669"/>
    <property type="project" value="UniProtKB-EC"/>
</dbReference>
<evidence type="ECO:0000313" key="12">
    <source>
        <dbReference type="EMBL" id="KUI52608.1"/>
    </source>
</evidence>
<protein>
    <recommendedName>
        <fullName evidence="5">EKC/KEOPS complex subunit BUD32</fullName>
        <ecNumber evidence="3">2.7.11.1</ecNumber>
    </recommendedName>
    <alternativeName>
        <fullName evidence="6 7">Atypical Serine/threonine protein kinase BUD32</fullName>
    </alternativeName>
    <alternativeName>
        <fullName evidence="4">EKC/KEOPS complex subunit bud32</fullName>
    </alternativeName>
</protein>